<dbReference type="AlphaFoldDB" id="A0A1Y3AXB4"/>
<proteinExistence type="predicted"/>
<keyword evidence="2" id="KW-1185">Reference proteome</keyword>
<comment type="caution">
    <text evidence="1">The sequence shown here is derived from an EMBL/GenBank/DDBJ whole genome shotgun (WGS) entry which is preliminary data.</text>
</comment>
<sequence length="201" mass="24113">MHQHDSYDILNRIFIQFIQLLNDNEEIIRNDSVLQIENLVNVLAVPIESDENRCSQKTLIRLFVHIMTNINIQHPDRYKQSIRAIIKIALHFLTDDDTEAEPCTKLFDKTKMNTFIDEYSIWMDLIDEIHLLCRDQIDDENMARPITLLMFIKQIDDYICERFDEIECESKKEMDSNEAEFIHSNRSRMERFLKLFQKQLL</sequence>
<evidence type="ECO:0000313" key="2">
    <source>
        <dbReference type="Proteomes" id="UP000194236"/>
    </source>
</evidence>
<gene>
    <name evidence="1" type="ORF">BLA29_007755</name>
</gene>
<reference evidence="1 2" key="1">
    <citation type="submission" date="2017-03" db="EMBL/GenBank/DDBJ databases">
        <title>Genome Survey of Euroglyphus maynei.</title>
        <authorList>
            <person name="Arlian L.G."/>
            <person name="Morgan M.S."/>
            <person name="Rider S.D."/>
        </authorList>
    </citation>
    <scope>NUCLEOTIDE SEQUENCE [LARGE SCALE GENOMIC DNA]</scope>
    <source>
        <strain evidence="1">Arlian Lab</strain>
        <tissue evidence="1">Whole body</tissue>
    </source>
</reference>
<organism evidence="1 2">
    <name type="scientific">Euroglyphus maynei</name>
    <name type="common">Mayne's house dust mite</name>
    <dbReference type="NCBI Taxonomy" id="6958"/>
    <lineage>
        <taxon>Eukaryota</taxon>
        <taxon>Metazoa</taxon>
        <taxon>Ecdysozoa</taxon>
        <taxon>Arthropoda</taxon>
        <taxon>Chelicerata</taxon>
        <taxon>Arachnida</taxon>
        <taxon>Acari</taxon>
        <taxon>Acariformes</taxon>
        <taxon>Sarcoptiformes</taxon>
        <taxon>Astigmata</taxon>
        <taxon>Psoroptidia</taxon>
        <taxon>Analgoidea</taxon>
        <taxon>Pyroglyphidae</taxon>
        <taxon>Pyroglyphinae</taxon>
        <taxon>Euroglyphus</taxon>
    </lineage>
</organism>
<dbReference type="Proteomes" id="UP000194236">
    <property type="component" value="Unassembled WGS sequence"/>
</dbReference>
<accession>A0A1Y3AXB4</accession>
<evidence type="ECO:0000313" key="1">
    <source>
        <dbReference type="EMBL" id="OTF73142.1"/>
    </source>
</evidence>
<name>A0A1Y3AXB4_EURMA</name>
<dbReference type="EMBL" id="MUJZ01052941">
    <property type="protein sequence ID" value="OTF73142.1"/>
    <property type="molecule type" value="Genomic_DNA"/>
</dbReference>
<protein>
    <submittedName>
        <fullName evidence="1">Uncharacterized protein</fullName>
    </submittedName>
</protein>